<dbReference type="RefSeq" id="WP_273944087.1">
    <property type="nucleotide sequence ID" value="NZ_CP097263.1"/>
</dbReference>
<feature type="region of interest" description="Disordered" evidence="1">
    <location>
        <begin position="1"/>
        <end position="22"/>
    </location>
</feature>
<keyword evidence="3" id="KW-1185">Reference proteome</keyword>
<sequence length="81" mass="9256">MGHSATVDRRSSRRGPNRPESKIVIGIMEAMPAQRDAEKPARKIIHLHRLFDRKTDAAQREQRRVDDEAVTDRAARPTGRD</sequence>
<feature type="compositionally biased region" description="Basic and acidic residues" evidence="1">
    <location>
        <begin position="1"/>
        <end position="10"/>
    </location>
</feature>
<name>A0ABV6MZQ6_9PSEU</name>
<comment type="caution">
    <text evidence="2">The sequence shown here is derived from an EMBL/GenBank/DDBJ whole genome shotgun (WGS) entry which is preliminary data.</text>
</comment>
<evidence type="ECO:0000313" key="3">
    <source>
        <dbReference type="Proteomes" id="UP001589810"/>
    </source>
</evidence>
<dbReference type="EMBL" id="JBHLUD010000009">
    <property type="protein sequence ID" value="MFC0545639.1"/>
    <property type="molecule type" value="Genomic_DNA"/>
</dbReference>
<proteinExistence type="predicted"/>
<feature type="region of interest" description="Disordered" evidence="1">
    <location>
        <begin position="52"/>
        <end position="81"/>
    </location>
</feature>
<gene>
    <name evidence="2" type="ORF">ACFFH7_29280</name>
</gene>
<dbReference type="Proteomes" id="UP001589810">
    <property type="component" value="Unassembled WGS sequence"/>
</dbReference>
<organism evidence="2 3">
    <name type="scientific">Kutzneria chonburiensis</name>
    <dbReference type="NCBI Taxonomy" id="1483604"/>
    <lineage>
        <taxon>Bacteria</taxon>
        <taxon>Bacillati</taxon>
        <taxon>Actinomycetota</taxon>
        <taxon>Actinomycetes</taxon>
        <taxon>Pseudonocardiales</taxon>
        <taxon>Pseudonocardiaceae</taxon>
        <taxon>Kutzneria</taxon>
    </lineage>
</organism>
<evidence type="ECO:0000313" key="2">
    <source>
        <dbReference type="EMBL" id="MFC0545639.1"/>
    </source>
</evidence>
<reference evidence="2 3" key="1">
    <citation type="submission" date="2024-09" db="EMBL/GenBank/DDBJ databases">
        <authorList>
            <person name="Sun Q."/>
            <person name="Mori K."/>
        </authorList>
    </citation>
    <scope>NUCLEOTIDE SEQUENCE [LARGE SCALE GENOMIC DNA]</scope>
    <source>
        <strain evidence="2 3">TBRC 1432</strain>
    </source>
</reference>
<accession>A0ABV6MZQ6</accession>
<evidence type="ECO:0000256" key="1">
    <source>
        <dbReference type="SAM" id="MobiDB-lite"/>
    </source>
</evidence>
<protein>
    <submittedName>
        <fullName evidence="2">Uncharacterized protein</fullName>
    </submittedName>
</protein>